<feature type="compositionally biased region" description="Pro residues" evidence="1">
    <location>
        <begin position="872"/>
        <end position="882"/>
    </location>
</feature>
<feature type="region of interest" description="Disordered" evidence="1">
    <location>
        <begin position="866"/>
        <end position="891"/>
    </location>
</feature>
<feature type="transmembrane region" description="Helical" evidence="2">
    <location>
        <begin position="720"/>
        <end position="741"/>
    </location>
</feature>
<feature type="compositionally biased region" description="Polar residues" evidence="1">
    <location>
        <begin position="942"/>
        <end position="954"/>
    </location>
</feature>
<keyword evidence="5" id="KW-1185">Reference proteome</keyword>
<feature type="region of interest" description="Disordered" evidence="1">
    <location>
        <begin position="1310"/>
        <end position="1336"/>
    </location>
</feature>
<evidence type="ECO:0000313" key="4">
    <source>
        <dbReference type="EMBL" id="GFR48284.1"/>
    </source>
</evidence>
<feature type="region of interest" description="Disordered" evidence="1">
    <location>
        <begin position="1353"/>
        <end position="1392"/>
    </location>
</feature>
<feature type="region of interest" description="Disordered" evidence="1">
    <location>
        <begin position="538"/>
        <end position="569"/>
    </location>
</feature>
<dbReference type="Proteomes" id="UP001054857">
    <property type="component" value="Unassembled WGS sequence"/>
</dbReference>
<keyword evidence="2" id="KW-0812">Transmembrane</keyword>
<feature type="compositionally biased region" description="Polar residues" evidence="1">
    <location>
        <begin position="1370"/>
        <end position="1382"/>
    </location>
</feature>
<evidence type="ECO:0000313" key="5">
    <source>
        <dbReference type="Proteomes" id="UP001054857"/>
    </source>
</evidence>
<keyword evidence="2" id="KW-0472">Membrane</keyword>
<keyword evidence="2" id="KW-1133">Transmembrane helix</keyword>
<protein>
    <submittedName>
        <fullName evidence="4">Uncharacterized protein</fullName>
    </submittedName>
</protein>
<feature type="region of interest" description="Disordered" evidence="1">
    <location>
        <begin position="931"/>
        <end position="954"/>
    </location>
</feature>
<feature type="region of interest" description="Disordered" evidence="1">
    <location>
        <begin position="1103"/>
        <end position="1122"/>
    </location>
</feature>
<feature type="chain" id="PRO_5041944756" evidence="3">
    <location>
        <begin position="29"/>
        <end position="1528"/>
    </location>
</feature>
<gene>
    <name evidence="4" type="ORF">Agub_g10050</name>
</gene>
<dbReference type="EMBL" id="BMAR01000023">
    <property type="protein sequence ID" value="GFR48284.1"/>
    <property type="molecule type" value="Genomic_DNA"/>
</dbReference>
<organism evidence="4 5">
    <name type="scientific">Astrephomene gubernaculifera</name>
    <dbReference type="NCBI Taxonomy" id="47775"/>
    <lineage>
        <taxon>Eukaryota</taxon>
        <taxon>Viridiplantae</taxon>
        <taxon>Chlorophyta</taxon>
        <taxon>core chlorophytes</taxon>
        <taxon>Chlorophyceae</taxon>
        <taxon>CS clade</taxon>
        <taxon>Chlamydomonadales</taxon>
        <taxon>Astrephomenaceae</taxon>
        <taxon>Astrephomene</taxon>
    </lineage>
</organism>
<feature type="compositionally biased region" description="Polar residues" evidence="1">
    <location>
        <begin position="771"/>
        <end position="793"/>
    </location>
</feature>
<feature type="compositionally biased region" description="Low complexity" evidence="1">
    <location>
        <begin position="1111"/>
        <end position="1122"/>
    </location>
</feature>
<feature type="region of interest" description="Disordered" evidence="1">
    <location>
        <begin position="771"/>
        <end position="798"/>
    </location>
</feature>
<name>A0AAD3DUB4_9CHLO</name>
<feature type="signal peptide" evidence="3">
    <location>
        <begin position="1"/>
        <end position="28"/>
    </location>
</feature>
<evidence type="ECO:0000256" key="2">
    <source>
        <dbReference type="SAM" id="Phobius"/>
    </source>
</evidence>
<reference evidence="4 5" key="1">
    <citation type="journal article" date="2021" name="Sci. Rep.">
        <title>Genome sequencing of the multicellular alga Astrephomene provides insights into convergent evolution of germ-soma differentiation.</title>
        <authorList>
            <person name="Yamashita S."/>
            <person name="Yamamoto K."/>
            <person name="Matsuzaki R."/>
            <person name="Suzuki S."/>
            <person name="Yamaguchi H."/>
            <person name="Hirooka S."/>
            <person name="Minakuchi Y."/>
            <person name="Miyagishima S."/>
            <person name="Kawachi M."/>
            <person name="Toyoda A."/>
            <person name="Nozaki H."/>
        </authorList>
    </citation>
    <scope>NUCLEOTIDE SEQUENCE [LARGE SCALE GENOMIC DNA]</scope>
    <source>
        <strain evidence="4 5">NIES-4017</strain>
    </source>
</reference>
<accession>A0AAD3DUB4</accession>
<keyword evidence="3" id="KW-0732">Signal</keyword>
<feature type="compositionally biased region" description="Polar residues" evidence="1">
    <location>
        <begin position="1017"/>
        <end position="1030"/>
    </location>
</feature>
<feature type="region of interest" description="Disordered" evidence="1">
    <location>
        <begin position="967"/>
        <end position="1038"/>
    </location>
</feature>
<feature type="compositionally biased region" description="Low complexity" evidence="1">
    <location>
        <begin position="1383"/>
        <end position="1392"/>
    </location>
</feature>
<feature type="compositionally biased region" description="Low complexity" evidence="1">
    <location>
        <begin position="1355"/>
        <end position="1368"/>
    </location>
</feature>
<feature type="region of interest" description="Disordered" evidence="1">
    <location>
        <begin position="645"/>
        <end position="666"/>
    </location>
</feature>
<comment type="caution">
    <text evidence="4">The sequence shown here is derived from an EMBL/GenBank/DDBJ whole genome shotgun (WGS) entry which is preliminary data.</text>
</comment>
<proteinExistence type="predicted"/>
<evidence type="ECO:0000256" key="3">
    <source>
        <dbReference type="SAM" id="SignalP"/>
    </source>
</evidence>
<evidence type="ECO:0000256" key="1">
    <source>
        <dbReference type="SAM" id="MobiDB-lite"/>
    </source>
</evidence>
<sequence length="1528" mass="153379">MMPTASLRQVIICLMMAGWLSYGPLATAADGIQVLFQPLSSASTLDDVAVPNDGYTDRNAPQRVDYRDRNRTTADLGLLGASTGMCSYGGDCDFCAYRNANPCQVLDRYGANTTLCQLPGFLGGSISEDTLCAMGANADIVVSHNELGSTSSSSSASGSSVTAATLTAFRTRDGLMMITVTTRCGWLLVPSPVSAAAATASSSAWNSAGSNSSNSNTSQQQLILLEGNATYNGMAFQFVVPLQQQSATAVSAAAAEVTEERYSCFTAALPLQGLTSSCQALELGLNLRLALRHVALGVIEDTTTTTTTTTAAGSAEEGAYEYYDDADVVCETSGSVHEAQVQLTMKPPQVRQRLEAVVAAATEAVEDSLQWQVLEQQQEQEQELQQLFSYGVGAAATFAATLDPRTSESSGWLQSLSSQSPLVSTTTTRQSLSFLVGRVQQTTTSPSSSSSSGVVPLLPASLDLHNCGRQAVDAVAAAVVAALASQGVTDKHVADVVCLQSPYSTVPATELPPCASLTSLLFNVSLDMPLGLAISSTGSYSSTTTTPTSNPSTVSYGTTSSSTNSGNGTDPANLTVLADALVLASFAAPWTCVSTESQMQMELEVHISMQLPKAPGVEETDLLAAGNNLLPPPPLGTSVVLRPPPPVAAPTDKQGSITSQPPPPTPAAAVVAAPAASASSALPASLVIAVVLASVLAALVAVAAYYAVRSAVRAKAAEKLVSALMTGGALAGAGAAGHAAAATAAAGGVSARGKGMSAFGFGFGSVFSSPHSTVDGSPNEESNNNANDSQQQTKRADVQEGAQLWASTGAAGLSNDTAWSTATAGAATPLPAAGVAGATATVTVVPNSNRFANSNGSFLLRSHPAALDTPAQPEPNPQPQQPQVPGSTPRIDIVNRSNTAATNSTCSSEASSPICITPNSERRAHLAMTHMPPDVPAASSPILGSSPASTQPASSFISTDLHTADAAAGPTSCISSSLQPPPPSLSSSTTTRSEWPPSPSPICAMQLDDGTSEAGGTETTLGSLSATSQWSLRSSRRSSGSRAYAAGGMLARSFGLAGRNAAGSAGGGGGAAGAGPSAAATAVAPHEAATFWNNALFDAVLSGPRGKKQTGESSSVGGGISNSSGITSIAGDTVAGGRSRGSSTSGVQQVVEVGSSSSCNVEDAALGAAAGSSGAIAAAAAAAALPASGRVRSAGGGHERPVTMLRFPFKRRSPQQELQQPYAAPVMTHGSEVPVPPPPPMACADTTSTNSAAAAAAQLSATAAAEAAVIPTTLPTAAAAISTTAEGSLAWRSAVAVAPLAAHTAAFHSTTAVSTESSPASPRPLEPAVDSAPSSSSRSLLLHRTWSLREQHQQALARTSATSSRALSGRTLQQSQSMQQGRPSAPGSASASVMSCLAASSSSSTGGDSATVHAGPTDPWVVLQQQLPGVQPFRASSSSGFAETITRAWHAVQLDLEAAVGSESGGAEGVGLASVSPSGVSLGVALSGGSGGLQPAAFGGRCSSARPRVAPVAPLLGDGSEEEGEEGK</sequence>
<feature type="transmembrane region" description="Helical" evidence="2">
    <location>
        <begin position="686"/>
        <end position="708"/>
    </location>
</feature>